<organism evidence="1 2">
    <name type="scientific">Leucogyrophana mollusca</name>
    <dbReference type="NCBI Taxonomy" id="85980"/>
    <lineage>
        <taxon>Eukaryota</taxon>
        <taxon>Fungi</taxon>
        <taxon>Dikarya</taxon>
        <taxon>Basidiomycota</taxon>
        <taxon>Agaricomycotina</taxon>
        <taxon>Agaricomycetes</taxon>
        <taxon>Agaricomycetidae</taxon>
        <taxon>Boletales</taxon>
        <taxon>Boletales incertae sedis</taxon>
        <taxon>Leucogyrophana</taxon>
    </lineage>
</organism>
<proteinExistence type="predicted"/>
<sequence>MARPAFASGGAVELGVALIGVVMSIDGAVDGALSVGAIGAIVAIAGVVSTGGIVFIDGAVPIAGVTLLGDGIGAESWKTGQLSICHLDLGEGYMILKQTQASVLAAIHELVIPPHPDPSAPGDPLRTRVAPRKILRPPSPRALRTNRLPLLQEPSISENIPRH</sequence>
<evidence type="ECO:0000313" key="1">
    <source>
        <dbReference type="EMBL" id="KAH7919423.1"/>
    </source>
</evidence>
<dbReference type="EMBL" id="MU266662">
    <property type="protein sequence ID" value="KAH7919423.1"/>
    <property type="molecule type" value="Genomic_DNA"/>
</dbReference>
<reference evidence="1" key="1">
    <citation type="journal article" date="2021" name="New Phytol.">
        <title>Evolutionary innovations through gain and loss of genes in the ectomycorrhizal Boletales.</title>
        <authorList>
            <person name="Wu G."/>
            <person name="Miyauchi S."/>
            <person name="Morin E."/>
            <person name="Kuo A."/>
            <person name="Drula E."/>
            <person name="Varga T."/>
            <person name="Kohler A."/>
            <person name="Feng B."/>
            <person name="Cao Y."/>
            <person name="Lipzen A."/>
            <person name="Daum C."/>
            <person name="Hundley H."/>
            <person name="Pangilinan J."/>
            <person name="Johnson J."/>
            <person name="Barry K."/>
            <person name="LaButti K."/>
            <person name="Ng V."/>
            <person name="Ahrendt S."/>
            <person name="Min B."/>
            <person name="Choi I.G."/>
            <person name="Park H."/>
            <person name="Plett J.M."/>
            <person name="Magnuson J."/>
            <person name="Spatafora J.W."/>
            <person name="Nagy L.G."/>
            <person name="Henrissat B."/>
            <person name="Grigoriev I.V."/>
            <person name="Yang Z.L."/>
            <person name="Xu J."/>
            <person name="Martin F.M."/>
        </authorList>
    </citation>
    <scope>NUCLEOTIDE SEQUENCE</scope>
    <source>
        <strain evidence="1">KUC20120723A-06</strain>
    </source>
</reference>
<name>A0ACB8B3I5_9AGAM</name>
<evidence type="ECO:0000313" key="2">
    <source>
        <dbReference type="Proteomes" id="UP000790709"/>
    </source>
</evidence>
<comment type="caution">
    <text evidence="1">The sequence shown here is derived from an EMBL/GenBank/DDBJ whole genome shotgun (WGS) entry which is preliminary data.</text>
</comment>
<accession>A0ACB8B3I5</accession>
<dbReference type="Proteomes" id="UP000790709">
    <property type="component" value="Unassembled WGS sequence"/>
</dbReference>
<protein>
    <submittedName>
        <fullName evidence="1">Uncharacterized protein</fullName>
    </submittedName>
</protein>
<gene>
    <name evidence="1" type="ORF">BV22DRAFT_1133849</name>
</gene>
<keyword evidence="2" id="KW-1185">Reference proteome</keyword>